<evidence type="ECO:0000313" key="4">
    <source>
        <dbReference type="Proteomes" id="UP000823388"/>
    </source>
</evidence>
<organism evidence="3 4">
    <name type="scientific">Panicum virgatum</name>
    <name type="common">Blackwell switchgrass</name>
    <dbReference type="NCBI Taxonomy" id="38727"/>
    <lineage>
        <taxon>Eukaryota</taxon>
        <taxon>Viridiplantae</taxon>
        <taxon>Streptophyta</taxon>
        <taxon>Embryophyta</taxon>
        <taxon>Tracheophyta</taxon>
        <taxon>Spermatophyta</taxon>
        <taxon>Magnoliopsida</taxon>
        <taxon>Liliopsida</taxon>
        <taxon>Poales</taxon>
        <taxon>Poaceae</taxon>
        <taxon>PACMAD clade</taxon>
        <taxon>Panicoideae</taxon>
        <taxon>Panicodae</taxon>
        <taxon>Paniceae</taxon>
        <taxon>Panicinae</taxon>
        <taxon>Panicum</taxon>
        <taxon>Panicum sect. Hiantes</taxon>
    </lineage>
</organism>
<dbReference type="EMBL" id="CM029047">
    <property type="protein sequence ID" value="KAG2583474.1"/>
    <property type="molecule type" value="Genomic_DNA"/>
</dbReference>
<evidence type="ECO:0000256" key="2">
    <source>
        <dbReference type="SAM" id="Phobius"/>
    </source>
</evidence>
<keyword evidence="4" id="KW-1185">Reference proteome</keyword>
<dbReference type="Proteomes" id="UP000823388">
    <property type="component" value="Chromosome 6K"/>
</dbReference>
<feature type="transmembrane region" description="Helical" evidence="2">
    <location>
        <begin position="182"/>
        <end position="199"/>
    </location>
</feature>
<comment type="caution">
    <text evidence="3">The sequence shown here is derived from an EMBL/GenBank/DDBJ whole genome shotgun (WGS) entry which is preliminary data.</text>
</comment>
<feature type="compositionally biased region" description="Polar residues" evidence="1">
    <location>
        <begin position="88"/>
        <end position="107"/>
    </location>
</feature>
<protein>
    <submittedName>
        <fullName evidence="3">Uncharacterized protein</fullName>
    </submittedName>
</protein>
<name>A0A8T0RDB5_PANVG</name>
<proteinExistence type="predicted"/>
<keyword evidence="2" id="KW-1133">Transmembrane helix</keyword>
<accession>A0A8T0RDB5</accession>
<gene>
    <name evidence="3" type="ORF">PVAP13_6KG221300</name>
</gene>
<evidence type="ECO:0000256" key="1">
    <source>
        <dbReference type="SAM" id="MobiDB-lite"/>
    </source>
</evidence>
<feature type="compositionally biased region" description="Basic and acidic residues" evidence="1">
    <location>
        <begin position="115"/>
        <end position="129"/>
    </location>
</feature>
<feature type="compositionally biased region" description="Basic and acidic residues" evidence="1">
    <location>
        <begin position="39"/>
        <end position="72"/>
    </location>
</feature>
<feature type="region of interest" description="Disordered" evidence="1">
    <location>
        <begin position="1"/>
        <end position="129"/>
    </location>
</feature>
<keyword evidence="2" id="KW-0472">Membrane</keyword>
<dbReference type="AlphaFoldDB" id="A0A8T0RDB5"/>
<feature type="compositionally biased region" description="Basic and acidic residues" evidence="1">
    <location>
        <begin position="1"/>
        <end position="14"/>
    </location>
</feature>
<sequence>MEKNCSRAPFDDLTNHNNGGAESAPNSQSTNNDNKQRKRERERARYAAMSHEEKNARNLRLREARQKKKEDQNLMETNCVRAPFGDLTNHTNGGAESAHNSPSANNDNMRRKRERERARYATKSQEEKNARNLRLREAHRKKKGARCIPKLWCYKYIICSLDGSRFQGFYKLAGRFNTSTCFVIFFSCISILVLEYVCLS</sequence>
<reference evidence="3" key="1">
    <citation type="submission" date="2020-05" db="EMBL/GenBank/DDBJ databases">
        <title>WGS assembly of Panicum virgatum.</title>
        <authorList>
            <person name="Lovell J.T."/>
            <person name="Jenkins J."/>
            <person name="Shu S."/>
            <person name="Juenger T.E."/>
            <person name="Schmutz J."/>
        </authorList>
    </citation>
    <scope>NUCLEOTIDE SEQUENCE</scope>
    <source>
        <strain evidence="3">AP13</strain>
    </source>
</reference>
<evidence type="ECO:0000313" key="3">
    <source>
        <dbReference type="EMBL" id="KAG2583474.1"/>
    </source>
</evidence>
<feature type="compositionally biased region" description="Polar residues" evidence="1">
    <location>
        <begin position="15"/>
        <end position="33"/>
    </location>
</feature>
<keyword evidence="2" id="KW-0812">Transmembrane</keyword>